<keyword evidence="3" id="KW-1185">Reference proteome</keyword>
<name>A0ABN9PYC3_9DINO</name>
<proteinExistence type="predicted"/>
<feature type="region of interest" description="Disordered" evidence="1">
    <location>
        <begin position="70"/>
        <end position="118"/>
    </location>
</feature>
<dbReference type="EMBL" id="CAUYUJ010001670">
    <property type="protein sequence ID" value="CAK0797081.1"/>
    <property type="molecule type" value="Genomic_DNA"/>
</dbReference>
<organism evidence="2 3">
    <name type="scientific">Prorocentrum cordatum</name>
    <dbReference type="NCBI Taxonomy" id="2364126"/>
    <lineage>
        <taxon>Eukaryota</taxon>
        <taxon>Sar</taxon>
        <taxon>Alveolata</taxon>
        <taxon>Dinophyceae</taxon>
        <taxon>Prorocentrales</taxon>
        <taxon>Prorocentraceae</taxon>
        <taxon>Prorocentrum</taxon>
    </lineage>
</organism>
<sequence>MCSMLSRAAGVIISRPTAAIAFLCSTGVDSFEKRVSKLASRRNHAAHPDGGRFRDLSAAMENIPHAARSQYAATFRPRGNSKRAADASSETDFSRTEQSADEEVRAADDRKADVLTDS</sequence>
<comment type="caution">
    <text evidence="2">The sequence shown here is derived from an EMBL/GenBank/DDBJ whole genome shotgun (WGS) entry which is preliminary data.</text>
</comment>
<evidence type="ECO:0000256" key="1">
    <source>
        <dbReference type="SAM" id="MobiDB-lite"/>
    </source>
</evidence>
<evidence type="ECO:0000313" key="3">
    <source>
        <dbReference type="Proteomes" id="UP001189429"/>
    </source>
</evidence>
<feature type="compositionally biased region" description="Basic and acidic residues" evidence="1">
    <location>
        <begin position="102"/>
        <end position="118"/>
    </location>
</feature>
<accession>A0ABN9PYC3</accession>
<gene>
    <name evidence="2" type="ORF">PCOR1329_LOCUS6264</name>
</gene>
<evidence type="ECO:0000313" key="2">
    <source>
        <dbReference type="EMBL" id="CAK0797081.1"/>
    </source>
</evidence>
<reference evidence="2" key="1">
    <citation type="submission" date="2023-10" db="EMBL/GenBank/DDBJ databases">
        <authorList>
            <person name="Chen Y."/>
            <person name="Shah S."/>
            <person name="Dougan E. K."/>
            <person name="Thang M."/>
            <person name="Chan C."/>
        </authorList>
    </citation>
    <scope>NUCLEOTIDE SEQUENCE [LARGE SCALE GENOMIC DNA]</scope>
</reference>
<dbReference type="Proteomes" id="UP001189429">
    <property type="component" value="Unassembled WGS sequence"/>
</dbReference>
<protein>
    <submittedName>
        <fullName evidence="2">Uncharacterized protein</fullName>
    </submittedName>
</protein>